<name>A0A699KVV9_TANCI</name>
<evidence type="ECO:0000256" key="3">
    <source>
        <dbReference type="SAM" id="MobiDB-lite"/>
    </source>
</evidence>
<dbReference type="InterPro" id="IPR013103">
    <property type="entry name" value="RVT_2"/>
</dbReference>
<keyword evidence="1" id="KW-0479">Metal-binding</keyword>
<evidence type="ECO:0000256" key="2">
    <source>
        <dbReference type="ARBA" id="ARBA00022801"/>
    </source>
</evidence>
<dbReference type="Pfam" id="PF07727">
    <property type="entry name" value="RVT_2"/>
    <property type="match status" value="1"/>
</dbReference>
<dbReference type="GO" id="GO:0046872">
    <property type="term" value="F:metal ion binding"/>
    <property type="evidence" value="ECO:0007669"/>
    <property type="project" value="UniProtKB-KW"/>
</dbReference>
<reference evidence="6" key="1">
    <citation type="journal article" date="2019" name="Sci. Rep.">
        <title>Draft genome of Tanacetum cinerariifolium, the natural source of mosquito coil.</title>
        <authorList>
            <person name="Yamashiro T."/>
            <person name="Shiraishi A."/>
            <person name="Satake H."/>
            <person name="Nakayama K."/>
        </authorList>
    </citation>
    <scope>NUCLEOTIDE SEQUENCE</scope>
</reference>
<keyword evidence="2" id="KW-0378">Hydrolase</keyword>
<sequence>TEAVATACYVLNRVLVAKPHNKTPYELLTGDIPAIGYLKPFGYQVTILNTSDYLGKFDEKADEGYIVGYSISGKAYRVYNLVTGNIVETMNIKFLENLPSVEGTCQPWLFDIDYLTDSLNYARIRSTNLSVGNQGPSSNNAGCQDSDLDSDDEQDVFIVQNSPTSVTTPVHDVLNHEEAAQFLSPSLDLNDDDMEELSSLQTQEQEGKDAAQRLGLAFPTHMVTNKASSIPTEKSSSVSPASTPTASAGNTPSVSLRSSGGRSSKSTGKKLASSSKTPIPAGRSVSTGKSIPTDRSVSVDKSISADSTGIFSSSSYDDDYYGPDISNQEKEILVNPVTTKKVNEAHPHSLIIGDLHTPVQTRKKAKAQVPTQNAFVSYIQDQRRNNHTDFQLCLFSCFLSQIEPTSVAQALLDPDWVEAMQEELQQFKNQSVWVLVELPEGKHAIRTKWILKNKRDARGIVCRNKARLVAQGHRQEEGIDYTEMFAPVAREEVYVTQPKGFEDPKYPKRVYKVVKALYGLHQAPRAWYATLSSFLLKHRYRRGTIDQTLFLKKDSKDIILVQVYVDDIIFGSTRQDWGDEFEALMQSQFEMSSIG</sequence>
<dbReference type="InterPro" id="IPR057670">
    <property type="entry name" value="SH3_retrovirus"/>
</dbReference>
<feature type="domain" description="Reverse transcriptase Ty1/copia-type" evidence="4">
    <location>
        <begin position="491"/>
        <end position="595"/>
    </location>
</feature>
<feature type="compositionally biased region" description="Polar residues" evidence="3">
    <location>
        <begin position="284"/>
        <end position="299"/>
    </location>
</feature>
<feature type="region of interest" description="Disordered" evidence="3">
    <location>
        <begin position="130"/>
        <end position="150"/>
    </location>
</feature>
<evidence type="ECO:0000259" key="5">
    <source>
        <dbReference type="Pfam" id="PF25597"/>
    </source>
</evidence>
<dbReference type="SUPFAM" id="SSF56672">
    <property type="entry name" value="DNA/RNA polymerases"/>
    <property type="match status" value="1"/>
</dbReference>
<dbReference type="EMBL" id="BKCJ010541508">
    <property type="protein sequence ID" value="GFB05109.1"/>
    <property type="molecule type" value="Genomic_DNA"/>
</dbReference>
<feature type="compositionally biased region" description="Low complexity" evidence="3">
    <location>
        <begin position="235"/>
        <end position="271"/>
    </location>
</feature>
<feature type="region of interest" description="Disordered" evidence="3">
    <location>
        <begin position="227"/>
        <end position="299"/>
    </location>
</feature>
<evidence type="ECO:0000313" key="6">
    <source>
        <dbReference type="EMBL" id="GFB05109.1"/>
    </source>
</evidence>
<evidence type="ECO:0000256" key="1">
    <source>
        <dbReference type="ARBA" id="ARBA00022723"/>
    </source>
</evidence>
<evidence type="ECO:0000259" key="4">
    <source>
        <dbReference type="Pfam" id="PF07727"/>
    </source>
</evidence>
<protein>
    <recommendedName>
        <fullName evidence="7">Reverse transcriptase Ty1/copia-type domain-containing protein</fullName>
    </recommendedName>
</protein>
<gene>
    <name evidence="6" type="ORF">Tci_677080</name>
</gene>
<dbReference type="InterPro" id="IPR043502">
    <property type="entry name" value="DNA/RNA_pol_sf"/>
</dbReference>
<feature type="compositionally biased region" description="Polar residues" evidence="3">
    <location>
        <begin position="130"/>
        <end position="143"/>
    </location>
</feature>
<dbReference type="PANTHER" id="PTHR42648">
    <property type="entry name" value="TRANSPOSASE, PUTATIVE-RELATED"/>
    <property type="match status" value="1"/>
</dbReference>
<dbReference type="GO" id="GO:0016787">
    <property type="term" value="F:hydrolase activity"/>
    <property type="evidence" value="ECO:0007669"/>
    <property type="project" value="UniProtKB-KW"/>
</dbReference>
<proteinExistence type="predicted"/>
<feature type="domain" description="Retroviral polymerase SH3-like" evidence="5">
    <location>
        <begin position="49"/>
        <end position="97"/>
    </location>
</feature>
<comment type="caution">
    <text evidence="6">The sequence shown here is derived from an EMBL/GenBank/DDBJ whole genome shotgun (WGS) entry which is preliminary data.</text>
</comment>
<dbReference type="Pfam" id="PF25597">
    <property type="entry name" value="SH3_retrovirus"/>
    <property type="match status" value="1"/>
</dbReference>
<dbReference type="PANTHER" id="PTHR42648:SF21">
    <property type="entry name" value="CYSTEINE-RICH RLK (RECEPTOR-LIKE PROTEIN KINASE) 8"/>
    <property type="match status" value="1"/>
</dbReference>
<dbReference type="AlphaFoldDB" id="A0A699KVV9"/>
<evidence type="ECO:0008006" key="7">
    <source>
        <dbReference type="Google" id="ProtNLM"/>
    </source>
</evidence>
<feature type="non-terminal residue" evidence="6">
    <location>
        <position position="1"/>
    </location>
</feature>
<organism evidence="6">
    <name type="scientific">Tanacetum cinerariifolium</name>
    <name type="common">Dalmatian daisy</name>
    <name type="synonym">Chrysanthemum cinerariifolium</name>
    <dbReference type="NCBI Taxonomy" id="118510"/>
    <lineage>
        <taxon>Eukaryota</taxon>
        <taxon>Viridiplantae</taxon>
        <taxon>Streptophyta</taxon>
        <taxon>Embryophyta</taxon>
        <taxon>Tracheophyta</taxon>
        <taxon>Spermatophyta</taxon>
        <taxon>Magnoliopsida</taxon>
        <taxon>eudicotyledons</taxon>
        <taxon>Gunneridae</taxon>
        <taxon>Pentapetalae</taxon>
        <taxon>asterids</taxon>
        <taxon>campanulids</taxon>
        <taxon>Asterales</taxon>
        <taxon>Asteraceae</taxon>
        <taxon>Asteroideae</taxon>
        <taxon>Anthemideae</taxon>
        <taxon>Anthemidinae</taxon>
        <taxon>Tanacetum</taxon>
    </lineage>
</organism>
<dbReference type="InterPro" id="IPR039537">
    <property type="entry name" value="Retrotran_Ty1/copia-like"/>
</dbReference>
<accession>A0A699KVV9</accession>